<dbReference type="AlphaFoldDB" id="A0A542SQD9"/>
<protein>
    <submittedName>
        <fullName evidence="1">Pyrimidine dimer DNA glycosylase /DNA-(Apurinic or apyrimidinic site) lyase</fullName>
    </submittedName>
</protein>
<dbReference type="Pfam" id="PF03013">
    <property type="entry name" value="Pyr_excise"/>
    <property type="match status" value="1"/>
</dbReference>
<accession>A0A542SQD9</accession>
<dbReference type="EMBL" id="VFNV01000001">
    <property type="protein sequence ID" value="TQK76805.1"/>
    <property type="molecule type" value="Genomic_DNA"/>
</dbReference>
<comment type="caution">
    <text evidence="1">The sequence shown here is derived from an EMBL/GenBank/DDBJ whole genome shotgun (WGS) entry which is preliminary data.</text>
</comment>
<dbReference type="GO" id="GO:0016829">
    <property type="term" value="F:lyase activity"/>
    <property type="evidence" value="ECO:0007669"/>
    <property type="project" value="UniProtKB-KW"/>
</dbReference>
<proteinExistence type="predicted"/>
<dbReference type="RefSeq" id="WP_142112328.1">
    <property type="nucleotide sequence ID" value="NZ_BAAATB010000010.1"/>
</dbReference>
<gene>
    <name evidence="1" type="ORF">FB389_1496</name>
</gene>
<evidence type="ECO:0000313" key="1">
    <source>
        <dbReference type="EMBL" id="TQK76805.1"/>
    </source>
</evidence>
<dbReference type="OrthoDB" id="3253436at2"/>
<dbReference type="Proteomes" id="UP000316181">
    <property type="component" value="Unassembled WGS sequence"/>
</dbReference>
<keyword evidence="1" id="KW-0456">Lyase</keyword>
<evidence type="ECO:0000313" key="2">
    <source>
        <dbReference type="Proteomes" id="UP000316181"/>
    </source>
</evidence>
<reference evidence="1 2" key="1">
    <citation type="submission" date="2019-06" db="EMBL/GenBank/DDBJ databases">
        <title>Sequencing the genomes of 1000 actinobacteria strains.</title>
        <authorList>
            <person name="Klenk H.-P."/>
        </authorList>
    </citation>
    <scope>NUCLEOTIDE SEQUENCE [LARGE SCALE GENOMIC DNA]</scope>
    <source>
        <strain evidence="1 2">DSM 10596</strain>
    </source>
</reference>
<organism evidence="1 2">
    <name type="scientific">Rarobacter incanus</name>
    <dbReference type="NCBI Taxonomy" id="153494"/>
    <lineage>
        <taxon>Bacteria</taxon>
        <taxon>Bacillati</taxon>
        <taxon>Actinomycetota</taxon>
        <taxon>Actinomycetes</taxon>
        <taxon>Micrococcales</taxon>
        <taxon>Rarobacteraceae</taxon>
        <taxon>Rarobacter</taxon>
    </lineage>
</organism>
<dbReference type="InterPro" id="IPR004260">
    <property type="entry name" value="Pyr-dimer_DNA_glycosylase"/>
</dbReference>
<sequence length="147" mass="16631">MRVWSLDPALLDRQGLLACWREALLAQAVLTGRTRGYTRHPQLLRFREQPDPAAAIATYLGAVATEADSRGYSFNRSRIDEHPVSPTMTVSQGQLDFEWDHLQRKLTLRSPQWLESLRARCLAHPAPHPLFRVVPGPVAAWEITHSS</sequence>
<keyword evidence="2" id="KW-1185">Reference proteome</keyword>
<name>A0A542SQD9_9MICO</name>